<reference evidence="1" key="1">
    <citation type="journal article" date="2018" name="Genome Biol.">
        <title>SKESA: strategic k-mer extension for scrupulous assemblies.</title>
        <authorList>
            <person name="Souvorov A."/>
            <person name="Agarwala R."/>
            <person name="Lipman D.J."/>
        </authorList>
    </citation>
    <scope>NUCLEOTIDE SEQUENCE</scope>
    <source>
        <strain evidence="1">BCW_3452</strain>
    </source>
</reference>
<comment type="caution">
    <text evidence="1">The sequence shown here is derived from an EMBL/GenBank/DDBJ whole genome shotgun (WGS) entry which is preliminary data.</text>
</comment>
<protein>
    <submittedName>
        <fullName evidence="1">Uncharacterized protein</fullName>
    </submittedName>
</protein>
<dbReference type="Proteomes" id="UP000863257">
    <property type="component" value="Unassembled WGS sequence"/>
</dbReference>
<name>A0A8H9K6G7_VIBVL</name>
<reference evidence="1" key="2">
    <citation type="submission" date="2019-01" db="EMBL/GenBank/DDBJ databases">
        <authorList>
            <consortium name="NCBI Pathogen Detection Project"/>
        </authorList>
    </citation>
    <scope>NUCLEOTIDE SEQUENCE</scope>
    <source>
        <strain evidence="1">BCW_3452</strain>
    </source>
</reference>
<evidence type="ECO:0000313" key="1">
    <source>
        <dbReference type="EMBL" id="HAS8538338.1"/>
    </source>
</evidence>
<sequence length="1126" mass="127361">MSELDTYNGNGNTERVEHFLALAPATYWKVKRDFEKYDISKDEILLVCKIDYIDGKAHTITVLKHPSKPFLYSTGPKVGKVKFLVDEFLNNFDSVDESVAKLSRDSDQKAILAELNAVQAEITLAMSDPAQLDSFIERDMPEKADDKTALPIVRPNLPASVTGALQTGSMTSLMATGLNPSDVDTIKGELSKQQSLMAKRGNWISSRTQDLSVIINKQVPYLAEMSEVAEASISDAKAMCSDIQKSIDSLHLYTLKDVQILKLKEGKSADESVKLTICQQRLWMDEEAVVWLDTIDSEFDSRDRHEFFDGLRDSPELVNQIFPSERCVVAMASSRSTKKYSIEEYGIYGVSQMYEQNQLNCLLVRDGENITVVVSPEYAHQTLGNLFPSHDQTKAMFRGYGGENITYNDIRYTDAVKRHEDLELNYKRLLILLCGLDHKHQLFGSFYEGEPSLDFVSMAFQERYFNFIHDSEGDGLLADKLPLNHKEYVKGLNKDITEGSLVMINIDAGFDHYIIPAAFERPKELDGIYGPDRNDFYVTDTVANGRFFMGVVQVINGKQIVKIPMHRRTRGDRKEINAVYSVTEALEKHRDDWCLVCVDNADYDSVNHYIHSRQARTRGVNRINMLRAIRNHILDIYTREKPVRDAVYKAVEEAGVVSGTKALAIIDAAVKLWRGANPNKDIVSTLNDTKLFNSILDCVYRITNINSTPKEQILETVRQTGVEPIRLSIDSKGRYVVYSKPKDSEKDDRIESFYWVGRQLVKPSKNDFTLNAKTWKGLKQDVSGEKVLWSIEDESRFIAPKKVKFTTPKAKKQFFDSLEAANKGHSILKTLMADVEELPCSDASMIREQVVDEFYGSGGKSNKLSNPYLLIPVGYKNSDYGLQVIYVGGDASKIISSIAVDDVANRFISDYSEHLVNPDLARKRLLSARVAAKATSLTILLGDVEKTPEVLDGIYTSGFEDGEKIHNQAYGMSLNEKLNNKLKNIENNGGEFYLKDEFKDVDLDALFGRGVDPELGVMVRPGCDEDYAIFLTQDLYKTKNFSKELFETLREKFYVEGDSWVGVKSSEYPSVDVAIFENTYPRSQSRYEGKNLSTCYRGSYELTDETVEVQGHKFPVYAVKNWVRED</sequence>
<accession>A0A8H9K6G7</accession>
<dbReference type="EMBL" id="DACRBY010000001">
    <property type="protein sequence ID" value="HAS8538338.1"/>
    <property type="molecule type" value="Genomic_DNA"/>
</dbReference>
<organism evidence="1 2">
    <name type="scientific">Vibrio vulnificus</name>
    <dbReference type="NCBI Taxonomy" id="672"/>
    <lineage>
        <taxon>Bacteria</taxon>
        <taxon>Pseudomonadati</taxon>
        <taxon>Pseudomonadota</taxon>
        <taxon>Gammaproteobacteria</taxon>
        <taxon>Vibrionales</taxon>
        <taxon>Vibrionaceae</taxon>
        <taxon>Vibrio</taxon>
    </lineage>
</organism>
<evidence type="ECO:0000313" key="2">
    <source>
        <dbReference type="Proteomes" id="UP000863257"/>
    </source>
</evidence>
<proteinExistence type="predicted"/>
<gene>
    <name evidence="1" type="ORF">I7730_00800</name>
</gene>
<dbReference type="AlphaFoldDB" id="A0A8H9K6G7"/>